<proteinExistence type="predicted"/>
<evidence type="ECO:0000313" key="2">
    <source>
        <dbReference type="EMBL" id="PKY60655.1"/>
    </source>
</evidence>
<gene>
    <name evidence="2" type="ORF">RhiirA4_449705</name>
</gene>
<dbReference type="Proteomes" id="UP000234323">
    <property type="component" value="Unassembled WGS sequence"/>
</dbReference>
<evidence type="ECO:0000313" key="3">
    <source>
        <dbReference type="Proteomes" id="UP000234323"/>
    </source>
</evidence>
<comment type="caution">
    <text evidence="2">The sequence shown here is derived from an EMBL/GenBank/DDBJ whole genome shotgun (WGS) entry which is preliminary data.</text>
</comment>
<dbReference type="EMBL" id="LLXI01004466">
    <property type="protein sequence ID" value="PKY60655.1"/>
    <property type="molecule type" value="Genomic_DNA"/>
</dbReference>
<keyword evidence="3" id="KW-1185">Reference proteome</keyword>
<dbReference type="AlphaFoldDB" id="A0A2I1HP38"/>
<organism evidence="2 3">
    <name type="scientific">Rhizophagus irregularis</name>
    <dbReference type="NCBI Taxonomy" id="588596"/>
    <lineage>
        <taxon>Eukaryota</taxon>
        <taxon>Fungi</taxon>
        <taxon>Fungi incertae sedis</taxon>
        <taxon>Mucoromycota</taxon>
        <taxon>Glomeromycotina</taxon>
        <taxon>Glomeromycetes</taxon>
        <taxon>Glomerales</taxon>
        <taxon>Glomeraceae</taxon>
        <taxon>Rhizophagus</taxon>
    </lineage>
</organism>
<feature type="compositionally biased region" description="Basic and acidic residues" evidence="1">
    <location>
        <begin position="18"/>
        <end position="29"/>
    </location>
</feature>
<name>A0A2I1HP38_9GLOM</name>
<evidence type="ECO:0000256" key="1">
    <source>
        <dbReference type="SAM" id="MobiDB-lite"/>
    </source>
</evidence>
<accession>A0A2I1HP38</accession>
<sequence length="94" mass="10957">MCKQREFHFKNRRSSSSSDKENSQSKKPDFKILTNTEDEILFGACIHVYEMDINYNGIYRMFLTANVLTPTEQGQFLSLVSVLEILYNVKVNNK</sequence>
<reference evidence="2 3" key="1">
    <citation type="submission" date="2015-10" db="EMBL/GenBank/DDBJ databases">
        <title>Genome analyses suggest a sexual origin of heterokaryosis in a supposedly ancient asexual fungus.</title>
        <authorList>
            <person name="Ropars J."/>
            <person name="Sedzielewska K."/>
            <person name="Noel J."/>
            <person name="Charron P."/>
            <person name="Farinelli L."/>
            <person name="Marton T."/>
            <person name="Kruger M."/>
            <person name="Pelin A."/>
            <person name="Brachmann A."/>
            <person name="Corradi N."/>
        </authorList>
    </citation>
    <scope>NUCLEOTIDE SEQUENCE [LARGE SCALE GENOMIC DNA]</scope>
    <source>
        <strain evidence="2 3">A4</strain>
    </source>
</reference>
<protein>
    <submittedName>
        <fullName evidence="2">Uncharacterized protein</fullName>
    </submittedName>
</protein>
<feature type="region of interest" description="Disordered" evidence="1">
    <location>
        <begin position="1"/>
        <end position="29"/>
    </location>
</feature>